<feature type="compositionally biased region" description="Basic and acidic residues" evidence="2">
    <location>
        <begin position="271"/>
        <end position="283"/>
    </location>
</feature>
<evidence type="ECO:0000313" key="3">
    <source>
        <dbReference type="EMBL" id="TXG61378.1"/>
    </source>
</evidence>
<feature type="compositionally biased region" description="Polar residues" evidence="2">
    <location>
        <begin position="459"/>
        <end position="478"/>
    </location>
</feature>
<feature type="compositionally biased region" description="Basic and acidic residues" evidence="2">
    <location>
        <begin position="246"/>
        <end position="261"/>
    </location>
</feature>
<organism evidence="3 4">
    <name type="scientific">Acer yangbiense</name>
    <dbReference type="NCBI Taxonomy" id="1000413"/>
    <lineage>
        <taxon>Eukaryota</taxon>
        <taxon>Viridiplantae</taxon>
        <taxon>Streptophyta</taxon>
        <taxon>Embryophyta</taxon>
        <taxon>Tracheophyta</taxon>
        <taxon>Spermatophyta</taxon>
        <taxon>Magnoliopsida</taxon>
        <taxon>eudicotyledons</taxon>
        <taxon>Gunneridae</taxon>
        <taxon>Pentapetalae</taxon>
        <taxon>rosids</taxon>
        <taxon>malvids</taxon>
        <taxon>Sapindales</taxon>
        <taxon>Sapindaceae</taxon>
        <taxon>Hippocastanoideae</taxon>
        <taxon>Acereae</taxon>
        <taxon>Acer</taxon>
    </lineage>
</organism>
<dbReference type="PANTHER" id="PTHR12161">
    <property type="entry name" value="IST1 FAMILY MEMBER"/>
    <property type="match status" value="1"/>
</dbReference>
<dbReference type="InterPro" id="IPR042277">
    <property type="entry name" value="IST1-like"/>
</dbReference>
<dbReference type="Proteomes" id="UP000323000">
    <property type="component" value="Chromosome 5"/>
</dbReference>
<reference evidence="4" key="1">
    <citation type="journal article" date="2019" name="Gigascience">
        <title>De novo genome assembly of the endangered Acer yangbiense, a plant species with extremely small populations endemic to Yunnan Province, China.</title>
        <authorList>
            <person name="Yang J."/>
            <person name="Wariss H.M."/>
            <person name="Tao L."/>
            <person name="Zhang R."/>
            <person name="Yun Q."/>
            <person name="Hollingsworth P."/>
            <person name="Dao Z."/>
            <person name="Luo G."/>
            <person name="Guo H."/>
            <person name="Ma Y."/>
            <person name="Sun W."/>
        </authorList>
    </citation>
    <scope>NUCLEOTIDE SEQUENCE [LARGE SCALE GENOMIC DNA]</scope>
    <source>
        <strain evidence="4">cv. Malutang</strain>
    </source>
</reference>
<name>A0A5C7HX28_9ROSI</name>
<protein>
    <recommendedName>
        <fullName evidence="5">IST1-like protein</fullName>
    </recommendedName>
</protein>
<feature type="region of interest" description="Disordered" evidence="2">
    <location>
        <begin position="356"/>
        <end position="551"/>
    </location>
</feature>
<dbReference type="AlphaFoldDB" id="A0A5C7HX28"/>
<feature type="compositionally biased region" description="Polar residues" evidence="2">
    <location>
        <begin position="214"/>
        <end position="242"/>
    </location>
</feature>
<gene>
    <name evidence="3" type="ORF">EZV62_012741</name>
</gene>
<dbReference type="PANTHER" id="PTHR12161:SF14">
    <property type="entry name" value="REGULATOR OF VPS4 ACTIVITY IN THE MVB PATHWAY PROTEIN"/>
    <property type="match status" value="1"/>
</dbReference>
<dbReference type="Pfam" id="PF03398">
    <property type="entry name" value="Ist1"/>
    <property type="match status" value="1"/>
</dbReference>
<comment type="similarity">
    <text evidence="1">Belongs to the IST1 family.</text>
</comment>
<evidence type="ECO:0008006" key="5">
    <source>
        <dbReference type="Google" id="ProtNLM"/>
    </source>
</evidence>
<dbReference type="EMBL" id="VAHF01000005">
    <property type="protein sequence ID" value="TXG61378.1"/>
    <property type="molecule type" value="Genomic_DNA"/>
</dbReference>
<comment type="caution">
    <text evidence="3">The sequence shown here is derived from an EMBL/GenBank/DDBJ whole genome shotgun (WGS) entry which is preliminary data.</text>
</comment>
<feature type="compositionally biased region" description="Basic and acidic residues" evidence="2">
    <location>
        <begin position="370"/>
        <end position="379"/>
    </location>
</feature>
<feature type="region of interest" description="Disordered" evidence="2">
    <location>
        <begin position="588"/>
        <end position="641"/>
    </location>
</feature>
<evidence type="ECO:0000256" key="1">
    <source>
        <dbReference type="ARBA" id="ARBA00005536"/>
    </source>
</evidence>
<evidence type="ECO:0000256" key="2">
    <source>
        <dbReference type="SAM" id="MobiDB-lite"/>
    </source>
</evidence>
<feature type="compositionally biased region" description="Basic and acidic residues" evidence="2">
    <location>
        <begin position="294"/>
        <end position="304"/>
    </location>
</feature>
<dbReference type="InterPro" id="IPR005061">
    <property type="entry name" value="Ist1"/>
</dbReference>
<evidence type="ECO:0000313" key="4">
    <source>
        <dbReference type="Proteomes" id="UP000323000"/>
    </source>
</evidence>
<dbReference type="OrthoDB" id="29853at2759"/>
<feature type="region of interest" description="Disordered" evidence="2">
    <location>
        <begin position="214"/>
        <end position="304"/>
    </location>
</feature>
<dbReference type="Gene3D" id="1.20.1260.60">
    <property type="entry name" value="Vacuolar protein sorting-associated protein Ist1"/>
    <property type="match status" value="1"/>
</dbReference>
<keyword evidence="4" id="KW-1185">Reference proteome</keyword>
<accession>A0A5C7HX28</accession>
<feature type="compositionally biased region" description="Polar residues" evidence="2">
    <location>
        <begin position="622"/>
        <end position="637"/>
    </location>
</feature>
<sequence length="677" mass="76365">MLDGLLGRGFAAKCKSLIKLTKSRIDVIRRKRNATQKFLKKDVADLLYNGLDINAYGRADGLLAELNVSYCYDFVEQCCNFVLKHLSIMQKQRFDWLYCYCCEVIGGTLVTFKIVFTPLLHGYSYRDCPEDLREAVSSMMFATARFSDLPELRDLRHIFQERYGNSLEYFVNQELVEKSTVKPSTMEKKVQLMQDIASEFSIKWDARAFQQRMSKPSTSALDQPKSYGSFNISNDNNKSINGKDTIPNHDKDDVSYKDGLERTSYGHRLNNGKEDNASKRDKYILQSRPALSSDRPKSLNGREEGILKIDKRDFSLQGRQEVVGDKNETSDGKGDATLKTVRVGSSAYAKKMEYNDDTTFKPHGGGRENALPKREKSKDSLPYGSPSIAPTYAGQHLKRNGNDILDSDNGRAQHYNASSTRKIEEEEVPKLNPYYNNALPPPYVKPNVKSKDNKHGANLGSSHPSFDTNGVSDSSASERIQAGSDHRQHEKPVVGYTELYYKDADVGNPIPKPRSVRRRHGKAPSSHDDVGNVGDVGIVKRKSRGRRRDDSKRGLQLLVGDERYNNNEDERIIDKLLLHYSKKPSTFEEGMVRRRSKSRLAGESPQNLRTDGSEEMLPPPSRSISLPHEQSTSSETTKVFARAASFQPDRSNAARHVHPKLPDYDDLAARFAALKGR</sequence>
<proteinExistence type="inferred from homology"/>
<dbReference type="GO" id="GO:0015031">
    <property type="term" value="P:protein transport"/>
    <property type="evidence" value="ECO:0007669"/>
    <property type="project" value="InterPro"/>
</dbReference>